<evidence type="ECO:0000256" key="3">
    <source>
        <dbReference type="ARBA" id="ARBA00023082"/>
    </source>
</evidence>
<feature type="domain" description="RNA polymerase sigma factor 70 region 4 type 2" evidence="6">
    <location>
        <begin position="116"/>
        <end position="168"/>
    </location>
</feature>
<name>A0ABS9V1Y6_9BACT</name>
<dbReference type="InterPro" id="IPR014284">
    <property type="entry name" value="RNA_pol_sigma-70_dom"/>
</dbReference>
<organism evidence="7 8">
    <name type="scientific">Belliella filtrata</name>
    <dbReference type="NCBI Taxonomy" id="2923435"/>
    <lineage>
        <taxon>Bacteria</taxon>
        <taxon>Pseudomonadati</taxon>
        <taxon>Bacteroidota</taxon>
        <taxon>Cytophagia</taxon>
        <taxon>Cytophagales</taxon>
        <taxon>Cyclobacteriaceae</taxon>
        <taxon>Belliella</taxon>
    </lineage>
</organism>
<dbReference type="InterPro" id="IPR013325">
    <property type="entry name" value="RNA_pol_sigma_r2"/>
</dbReference>
<protein>
    <submittedName>
        <fullName evidence="7">RNA polymerase sigma-70 factor</fullName>
    </submittedName>
</protein>
<dbReference type="RefSeq" id="WP_241348800.1">
    <property type="nucleotide sequence ID" value="NZ_JAKZGP010000037.1"/>
</dbReference>
<dbReference type="NCBIfam" id="TIGR02985">
    <property type="entry name" value="Sig70_bacteroi1"/>
    <property type="match status" value="1"/>
</dbReference>
<comment type="similarity">
    <text evidence="1">Belongs to the sigma-70 factor family. ECF subfamily.</text>
</comment>
<feature type="domain" description="RNA polymerase sigma-70 region 2" evidence="5">
    <location>
        <begin position="23"/>
        <end position="88"/>
    </location>
</feature>
<dbReference type="EMBL" id="JAKZGP010000037">
    <property type="protein sequence ID" value="MCH7410437.1"/>
    <property type="molecule type" value="Genomic_DNA"/>
</dbReference>
<dbReference type="NCBIfam" id="TIGR02937">
    <property type="entry name" value="sigma70-ECF"/>
    <property type="match status" value="1"/>
</dbReference>
<dbReference type="Pfam" id="PF08281">
    <property type="entry name" value="Sigma70_r4_2"/>
    <property type="match status" value="1"/>
</dbReference>
<comment type="caution">
    <text evidence="7">The sequence shown here is derived from an EMBL/GenBank/DDBJ whole genome shotgun (WGS) entry which is preliminary data.</text>
</comment>
<dbReference type="InterPro" id="IPR013324">
    <property type="entry name" value="RNA_pol_sigma_r3/r4-like"/>
</dbReference>
<dbReference type="Gene3D" id="1.10.1740.10">
    <property type="match status" value="1"/>
</dbReference>
<dbReference type="Pfam" id="PF04542">
    <property type="entry name" value="Sigma70_r2"/>
    <property type="match status" value="1"/>
</dbReference>
<accession>A0ABS9V1Y6</accession>
<dbReference type="Gene3D" id="1.10.10.10">
    <property type="entry name" value="Winged helix-like DNA-binding domain superfamily/Winged helix DNA-binding domain"/>
    <property type="match status" value="1"/>
</dbReference>
<evidence type="ECO:0000313" key="8">
    <source>
        <dbReference type="Proteomes" id="UP001165489"/>
    </source>
</evidence>
<evidence type="ECO:0000256" key="4">
    <source>
        <dbReference type="ARBA" id="ARBA00023163"/>
    </source>
</evidence>
<evidence type="ECO:0000256" key="1">
    <source>
        <dbReference type="ARBA" id="ARBA00010641"/>
    </source>
</evidence>
<dbReference type="InterPro" id="IPR039425">
    <property type="entry name" value="RNA_pol_sigma-70-like"/>
</dbReference>
<dbReference type="SUPFAM" id="SSF88659">
    <property type="entry name" value="Sigma3 and sigma4 domains of RNA polymerase sigma factors"/>
    <property type="match status" value="1"/>
</dbReference>
<dbReference type="PANTHER" id="PTHR43133:SF46">
    <property type="entry name" value="RNA POLYMERASE SIGMA-70 FACTOR ECF SUBFAMILY"/>
    <property type="match status" value="1"/>
</dbReference>
<dbReference type="InterPro" id="IPR014327">
    <property type="entry name" value="RNA_pol_sigma70_bacteroid"/>
</dbReference>
<evidence type="ECO:0000259" key="5">
    <source>
        <dbReference type="Pfam" id="PF04542"/>
    </source>
</evidence>
<dbReference type="InterPro" id="IPR013249">
    <property type="entry name" value="RNA_pol_sigma70_r4_t2"/>
</dbReference>
<dbReference type="PANTHER" id="PTHR43133">
    <property type="entry name" value="RNA POLYMERASE ECF-TYPE SIGMA FACTO"/>
    <property type="match status" value="1"/>
</dbReference>
<evidence type="ECO:0000259" key="6">
    <source>
        <dbReference type="Pfam" id="PF08281"/>
    </source>
</evidence>
<evidence type="ECO:0000313" key="7">
    <source>
        <dbReference type="EMBL" id="MCH7410437.1"/>
    </source>
</evidence>
<evidence type="ECO:0000256" key="2">
    <source>
        <dbReference type="ARBA" id="ARBA00023015"/>
    </source>
</evidence>
<dbReference type="Proteomes" id="UP001165489">
    <property type="component" value="Unassembled WGS sequence"/>
</dbReference>
<gene>
    <name evidence="7" type="ORF">MM239_13600</name>
</gene>
<dbReference type="InterPro" id="IPR007627">
    <property type="entry name" value="RNA_pol_sigma70_r2"/>
</dbReference>
<keyword evidence="4" id="KW-0804">Transcription</keyword>
<dbReference type="SUPFAM" id="SSF88946">
    <property type="entry name" value="Sigma2 domain of RNA polymerase sigma factors"/>
    <property type="match status" value="1"/>
</dbReference>
<keyword evidence="3" id="KW-0731">Sigma factor</keyword>
<reference evidence="7" key="1">
    <citation type="submission" date="2022-03" db="EMBL/GenBank/DDBJ databases">
        <title>De novo assembled genomes of Belliella spp. (Cyclobacteriaceae) strains.</title>
        <authorList>
            <person name="Szabo A."/>
            <person name="Korponai K."/>
            <person name="Felfoldi T."/>
        </authorList>
    </citation>
    <scope>NUCLEOTIDE SEQUENCE</scope>
    <source>
        <strain evidence="7">DSM 111904</strain>
    </source>
</reference>
<keyword evidence="2" id="KW-0805">Transcription regulation</keyword>
<proteinExistence type="inferred from homology"/>
<sequence length="179" mass="21382">MEFSDESLFLLIKKGDVKSFEKLFDKYYNQLVTQAFARVENWNVSEDIVQDIFIDLWQKKEKINIQSSLKGYLLSSVKYKVYRHIDQARITDSLKEHHDLSYAITGDILTFEELYEELNHLLDKLPLKEQEVFRLSRFQQLTTMEIAEKLNLAPQTVHNKMYQTLRFLRAELKHHLLLL</sequence>
<dbReference type="InterPro" id="IPR036388">
    <property type="entry name" value="WH-like_DNA-bd_sf"/>
</dbReference>
<keyword evidence="8" id="KW-1185">Reference proteome</keyword>